<dbReference type="InterPro" id="IPR001173">
    <property type="entry name" value="Glyco_trans_2-like"/>
</dbReference>
<evidence type="ECO:0000259" key="2">
    <source>
        <dbReference type="Pfam" id="PF22181"/>
    </source>
</evidence>
<dbReference type="PANTHER" id="PTHR22916">
    <property type="entry name" value="GLYCOSYLTRANSFERASE"/>
    <property type="match status" value="1"/>
</dbReference>
<comment type="caution">
    <text evidence="3">The sequence shown here is derived from an EMBL/GenBank/DDBJ whole genome shotgun (WGS) entry which is preliminary data.</text>
</comment>
<dbReference type="CDD" id="cd00761">
    <property type="entry name" value="Glyco_tranf_GTA_type"/>
    <property type="match status" value="1"/>
</dbReference>
<evidence type="ECO:0000313" key="4">
    <source>
        <dbReference type="Proteomes" id="UP001500655"/>
    </source>
</evidence>
<evidence type="ECO:0000259" key="1">
    <source>
        <dbReference type="Pfam" id="PF00535"/>
    </source>
</evidence>
<dbReference type="PANTHER" id="PTHR22916:SF3">
    <property type="entry name" value="UDP-GLCNAC:BETAGAL BETA-1,3-N-ACETYLGLUCOSAMINYLTRANSFERASE-LIKE PROTEIN 1"/>
    <property type="match status" value="1"/>
</dbReference>
<protein>
    <submittedName>
        <fullName evidence="3">Glycosyltransferase</fullName>
    </submittedName>
</protein>
<dbReference type="Pfam" id="PF22181">
    <property type="entry name" value="TarS_linker"/>
    <property type="match status" value="1"/>
</dbReference>
<evidence type="ECO:0000313" key="3">
    <source>
        <dbReference type="EMBL" id="GAA1775870.1"/>
    </source>
</evidence>
<name>A0ABN2L6M1_9ACTN</name>
<dbReference type="SUPFAM" id="SSF53448">
    <property type="entry name" value="Nucleotide-diphospho-sugar transferases"/>
    <property type="match status" value="1"/>
</dbReference>
<dbReference type="InterPro" id="IPR054028">
    <property type="entry name" value="TarS/TarP_linker"/>
</dbReference>
<proteinExistence type="predicted"/>
<dbReference type="InterPro" id="IPR029044">
    <property type="entry name" value="Nucleotide-diphossugar_trans"/>
</dbReference>
<reference evidence="4" key="1">
    <citation type="journal article" date="2019" name="Int. J. Syst. Evol. Microbiol.">
        <title>The Global Catalogue of Microorganisms (GCM) 10K type strain sequencing project: providing services to taxonomists for standard genome sequencing and annotation.</title>
        <authorList>
            <consortium name="The Broad Institute Genomics Platform"/>
            <consortium name="The Broad Institute Genome Sequencing Center for Infectious Disease"/>
            <person name="Wu L."/>
            <person name="Ma J."/>
        </authorList>
    </citation>
    <scope>NUCLEOTIDE SEQUENCE [LARGE SCALE GENOMIC DNA]</scope>
    <source>
        <strain evidence="4">JCM 13249</strain>
    </source>
</reference>
<dbReference type="Proteomes" id="UP001500655">
    <property type="component" value="Unassembled WGS sequence"/>
</dbReference>
<feature type="domain" description="TarS/TarP linker" evidence="2">
    <location>
        <begin position="252"/>
        <end position="350"/>
    </location>
</feature>
<dbReference type="Gene3D" id="3.90.550.10">
    <property type="entry name" value="Spore Coat Polysaccharide Biosynthesis Protein SpsA, Chain A"/>
    <property type="match status" value="1"/>
</dbReference>
<gene>
    <name evidence="3" type="ORF">GCM10009681_54180</name>
</gene>
<accession>A0ABN2L6M1</accession>
<sequence length="581" mass="65160">MGNVLMRSVPETSNLHFLHNKAANVSLMDARDQMDVSVVVPVWNPGPDFDRCLRSLLRQSLPADRYEIIFVDDGSTDGTAERLDELAAQHEQIKVIHIPNSGWPGKPRNIGIAHARGEYIQFVDNDDSLAPEALERLVAFGRANDSDIVIGKVTSDFRPTHHPVFRVNRPRCTMLDAPIVNILTPHKMFRRELMERHPELRYPEGKRRLEDQLFVMKAYFLAKNISVLSDYTCYYYNRRTSGKNAGSNLIEPEGFYGNLREVLDVIDTYAPSQAERDRIAVRFLRSDVLARLGDRLPDRKPDYRDRLFREIRSVMAERFDPSIDAKLPPMVRVRAALGREGRLDDLMEYAKRTRGYRAAAHVERWDWADGRLRVRAVLRLVSAEGKPLPLVRRDGEVYLSTELTGPDVPLAARHVDLENPEELADIVIKRRRTGDLYFVPSTSKAELTGAGTDAEGERVHVTYIVDGELDAATAQAGRPLGRGIWDVLGRLQVLGWASQKALGGDRGPGAGTPRGVVRIGDLRLQPYLTEGGGSLAIAAESPHASLKTRAARALRNVPPDTRTRVRTLARRMTGRTPAKKG</sequence>
<dbReference type="EMBL" id="BAAALS010000045">
    <property type="protein sequence ID" value="GAA1775870.1"/>
    <property type="molecule type" value="Genomic_DNA"/>
</dbReference>
<feature type="domain" description="Glycosyltransferase 2-like" evidence="1">
    <location>
        <begin position="37"/>
        <end position="174"/>
    </location>
</feature>
<dbReference type="Pfam" id="PF00535">
    <property type="entry name" value="Glycos_transf_2"/>
    <property type="match status" value="1"/>
</dbReference>
<keyword evidence="4" id="KW-1185">Reference proteome</keyword>
<organism evidence="3 4">
    <name type="scientific">Luedemannella helvata</name>
    <dbReference type="NCBI Taxonomy" id="349315"/>
    <lineage>
        <taxon>Bacteria</taxon>
        <taxon>Bacillati</taxon>
        <taxon>Actinomycetota</taxon>
        <taxon>Actinomycetes</taxon>
        <taxon>Micromonosporales</taxon>
        <taxon>Micromonosporaceae</taxon>
        <taxon>Luedemannella</taxon>
    </lineage>
</organism>